<dbReference type="InterPro" id="IPR012349">
    <property type="entry name" value="Split_barrel_FMN-bd"/>
</dbReference>
<dbReference type="GO" id="GO:0070967">
    <property type="term" value="F:coenzyme F420 binding"/>
    <property type="evidence" value="ECO:0007669"/>
    <property type="project" value="TreeGrafter"/>
</dbReference>
<dbReference type="Proteomes" id="UP000022835">
    <property type="component" value="Unassembled WGS sequence"/>
</dbReference>
<dbReference type="eggNOG" id="COG3467">
    <property type="taxonomic scope" value="Bacteria"/>
</dbReference>
<feature type="domain" description="Pyridoxamine 5'-phosphate oxidase N-terminal" evidence="2">
    <location>
        <begin position="7"/>
        <end position="97"/>
    </location>
</feature>
<dbReference type="STRING" id="1440774.Y900_025395"/>
<evidence type="ECO:0000313" key="4">
    <source>
        <dbReference type="Proteomes" id="UP000022835"/>
    </source>
</evidence>
<dbReference type="InterPro" id="IPR052019">
    <property type="entry name" value="F420H2_bilvrd_red/Heme_oxyg"/>
</dbReference>
<organism evidence="3 4">
    <name type="scientific">Mycolicibacterium aromaticivorans JS19b1 = JCM 16368</name>
    <dbReference type="NCBI Taxonomy" id="1440774"/>
    <lineage>
        <taxon>Bacteria</taxon>
        <taxon>Bacillati</taxon>
        <taxon>Actinomycetota</taxon>
        <taxon>Actinomycetes</taxon>
        <taxon>Mycobacteriales</taxon>
        <taxon>Mycobacteriaceae</taxon>
        <taxon>Mycolicibacterium</taxon>
    </lineage>
</organism>
<dbReference type="Pfam" id="PF01243">
    <property type="entry name" value="PNPOx_N"/>
    <property type="match status" value="1"/>
</dbReference>
<comment type="caution">
    <text evidence="3">The sequence shown here is derived from an EMBL/GenBank/DDBJ whole genome shotgun (WGS) entry which is preliminary data.</text>
</comment>
<dbReference type="InterPro" id="IPR011576">
    <property type="entry name" value="Pyridox_Oxase_N"/>
</dbReference>
<dbReference type="EMBL" id="JALN02000001">
    <property type="protein sequence ID" value="KDF02176.1"/>
    <property type="molecule type" value="Genomic_DNA"/>
</dbReference>
<dbReference type="PANTHER" id="PTHR35176">
    <property type="entry name" value="HEME OXYGENASE HI_0854-RELATED"/>
    <property type="match status" value="1"/>
</dbReference>
<protein>
    <submittedName>
        <fullName evidence="3">Pyridoxamine 5'-phosphate oxidase</fullName>
    </submittedName>
</protein>
<name>A0A064CP95_9MYCO</name>
<dbReference type="InterPro" id="IPR019920">
    <property type="entry name" value="F420-binding_dom_put"/>
</dbReference>
<dbReference type="OrthoDB" id="3293200at2"/>
<evidence type="ECO:0000259" key="2">
    <source>
        <dbReference type="Pfam" id="PF01243"/>
    </source>
</evidence>
<dbReference type="AlphaFoldDB" id="A0A064CP95"/>
<dbReference type="SUPFAM" id="SSF50475">
    <property type="entry name" value="FMN-binding split barrel"/>
    <property type="match status" value="1"/>
</dbReference>
<gene>
    <name evidence="3" type="ORF">Y900_025395</name>
</gene>
<dbReference type="Gene3D" id="2.30.110.10">
    <property type="entry name" value="Electron Transport, Fmn-binding Protein, Chain A"/>
    <property type="match status" value="1"/>
</dbReference>
<keyword evidence="1" id="KW-0560">Oxidoreductase</keyword>
<keyword evidence="4" id="KW-1185">Reference proteome</keyword>
<sequence>MTTLDEAVALAQADRGLAVVATVRADNTIQASLVNAGIVAHPATGEPVLGFVTYGRVKLANLRARPAVTLTFRDGWQWASVEGHAELAGPDDRPAWLTSADQLRLLLREVFIACGGTHDDWDEYDRTMAEQGRVVVLVAPTRVYSNG</sequence>
<dbReference type="RefSeq" id="WP_036345062.1">
    <property type="nucleotide sequence ID" value="NZ_JALN02000001.1"/>
</dbReference>
<dbReference type="PANTHER" id="PTHR35176:SF2">
    <property type="entry name" value="F420H(2)-DEPENDENT REDUCTASE RV1155"/>
    <property type="match status" value="1"/>
</dbReference>
<accession>A0A064CP95</accession>
<proteinExistence type="predicted"/>
<evidence type="ECO:0000313" key="3">
    <source>
        <dbReference type="EMBL" id="KDF02176.1"/>
    </source>
</evidence>
<reference evidence="3" key="1">
    <citation type="submission" date="2014-05" db="EMBL/GenBank/DDBJ databases">
        <title>Genome sequence of Mycobacterium aromaticivorans strain JS19b1T (= DSM 45407T).</title>
        <authorList>
            <person name="Kwak Y."/>
            <person name="Park G.-S."/>
            <person name="Li Q.X."/>
            <person name="Lee S.-E."/>
            <person name="Shin J.-H."/>
        </authorList>
    </citation>
    <scope>NUCLEOTIDE SEQUENCE [LARGE SCALE GENOMIC DNA]</scope>
    <source>
        <strain evidence="3">JS19b1</strain>
    </source>
</reference>
<evidence type="ECO:0000256" key="1">
    <source>
        <dbReference type="ARBA" id="ARBA00023002"/>
    </source>
</evidence>
<dbReference type="GO" id="GO:0016627">
    <property type="term" value="F:oxidoreductase activity, acting on the CH-CH group of donors"/>
    <property type="evidence" value="ECO:0007669"/>
    <property type="project" value="TreeGrafter"/>
</dbReference>
<dbReference type="NCBIfam" id="TIGR03618">
    <property type="entry name" value="Rv1155_F420"/>
    <property type="match status" value="1"/>
</dbReference>
<dbReference type="GO" id="GO:0005829">
    <property type="term" value="C:cytosol"/>
    <property type="evidence" value="ECO:0007669"/>
    <property type="project" value="TreeGrafter"/>
</dbReference>